<dbReference type="HOGENOM" id="CLU_040687_0_0_1"/>
<keyword evidence="4" id="KW-1185">Reference proteome</keyword>
<dbReference type="PANTHER" id="PTHR39465">
    <property type="entry name" value="DNA LIGASE D, 3'-PHOSPHOESTERASE DOMAIN"/>
    <property type="match status" value="1"/>
</dbReference>
<feature type="region of interest" description="Disordered" evidence="1">
    <location>
        <begin position="233"/>
        <end position="282"/>
    </location>
</feature>
<feature type="region of interest" description="Disordered" evidence="1">
    <location>
        <begin position="182"/>
        <end position="207"/>
    </location>
</feature>
<organism evidence="3 4">
    <name type="scientific">Sphaerulina musiva (strain SO2202)</name>
    <name type="common">Poplar stem canker fungus</name>
    <name type="synonym">Septoria musiva</name>
    <dbReference type="NCBI Taxonomy" id="692275"/>
    <lineage>
        <taxon>Eukaryota</taxon>
        <taxon>Fungi</taxon>
        <taxon>Dikarya</taxon>
        <taxon>Ascomycota</taxon>
        <taxon>Pezizomycotina</taxon>
        <taxon>Dothideomycetes</taxon>
        <taxon>Dothideomycetidae</taxon>
        <taxon>Mycosphaerellales</taxon>
        <taxon>Mycosphaerellaceae</taxon>
        <taxon>Sphaerulina</taxon>
    </lineage>
</organism>
<evidence type="ECO:0000313" key="3">
    <source>
        <dbReference type="EMBL" id="EMF14123.1"/>
    </source>
</evidence>
<evidence type="ECO:0000259" key="2">
    <source>
        <dbReference type="Pfam" id="PF13298"/>
    </source>
</evidence>
<reference evidence="3 4" key="1">
    <citation type="journal article" date="2012" name="PLoS Pathog.">
        <title>Diverse lifestyles and strategies of plant pathogenesis encoded in the genomes of eighteen Dothideomycetes fungi.</title>
        <authorList>
            <person name="Ohm R.A."/>
            <person name="Feau N."/>
            <person name="Henrissat B."/>
            <person name="Schoch C.L."/>
            <person name="Horwitz B.A."/>
            <person name="Barry K.W."/>
            <person name="Condon B.J."/>
            <person name="Copeland A.C."/>
            <person name="Dhillon B."/>
            <person name="Glaser F."/>
            <person name="Hesse C.N."/>
            <person name="Kosti I."/>
            <person name="LaButti K."/>
            <person name="Lindquist E.A."/>
            <person name="Lucas S."/>
            <person name="Salamov A.A."/>
            <person name="Bradshaw R.E."/>
            <person name="Ciuffetti L."/>
            <person name="Hamelin R.C."/>
            <person name="Kema G.H.J."/>
            <person name="Lawrence C."/>
            <person name="Scott J.A."/>
            <person name="Spatafora J.W."/>
            <person name="Turgeon B.G."/>
            <person name="de Wit P.J.G.M."/>
            <person name="Zhong S."/>
            <person name="Goodwin S.B."/>
            <person name="Grigoriev I.V."/>
        </authorList>
    </citation>
    <scope>NUCLEOTIDE SEQUENCE [LARGE SCALE GENOMIC DNA]</scope>
    <source>
        <strain evidence="3 4">SO2202</strain>
    </source>
</reference>
<dbReference type="OrthoDB" id="2588098at2759"/>
<dbReference type="GeneID" id="27906726"/>
<feature type="compositionally biased region" description="Basic and acidic residues" evidence="1">
    <location>
        <begin position="29"/>
        <end position="41"/>
    </location>
</feature>
<feature type="compositionally biased region" description="Basic and acidic residues" evidence="1">
    <location>
        <begin position="182"/>
        <end position="191"/>
    </location>
</feature>
<dbReference type="eggNOG" id="ENOG502SF29">
    <property type="taxonomic scope" value="Eukaryota"/>
</dbReference>
<dbReference type="OMA" id="SIHQRKW"/>
<name>M3CJY9_SPHMS</name>
<dbReference type="Pfam" id="PF13298">
    <property type="entry name" value="LigD_N"/>
    <property type="match status" value="1"/>
</dbReference>
<feature type="domain" description="DNA ligase D 3'-phosphoesterase" evidence="2">
    <location>
        <begin position="101"/>
        <end position="235"/>
    </location>
</feature>
<dbReference type="RefSeq" id="XP_016762244.1">
    <property type="nucleotide sequence ID" value="XM_016909589.1"/>
</dbReference>
<protein>
    <recommendedName>
        <fullName evidence="2">DNA ligase D 3'-phosphoesterase domain-containing protein</fullName>
    </recommendedName>
</protein>
<dbReference type="Proteomes" id="UP000016931">
    <property type="component" value="Unassembled WGS sequence"/>
</dbReference>
<sequence length="401" mass="45441">MVRLASLVRDVSPPTRKHASAPAVCSSSAHERGQTTPSDLKKSEAAAIEAHEIVIRDHLAYFVQHLSSVSRTNPKPRITIEQFADTYQRNQHSRGAHFVIHQHDHPVAGVHYDLRLQFSETSTVSWAIPYGLPGNANSLRPNRMAIETRVHNLWNNLIESASHATGSLLIWDTGEYEVLDRPQPRSYKNTDDELSDAESQDMKHEPQHERLIKAFQSRHIHLRLHGARLPKNYTIAMRLPSHNDRTDQPKKPARKRRRVDPAMARKPRTATSSDDDSDAEVAVSSIQEEIIEEEHLDAANASEDDEDTATRMNNAYTGASNTIGSIHQRHWFVSLDRPNSGFHKARSGPDSGRWVGDWEPFYVRGRDHEHSIVTGRNADDIMADEGVKSFVGRKMWRPIME</sequence>
<evidence type="ECO:0000313" key="4">
    <source>
        <dbReference type="Proteomes" id="UP000016931"/>
    </source>
</evidence>
<dbReference type="AlphaFoldDB" id="M3CJY9"/>
<accession>M3CJY9</accession>
<dbReference type="EMBL" id="KB456262">
    <property type="protein sequence ID" value="EMF14123.1"/>
    <property type="molecule type" value="Genomic_DNA"/>
</dbReference>
<dbReference type="InterPro" id="IPR014144">
    <property type="entry name" value="LigD_PE_domain"/>
</dbReference>
<evidence type="ECO:0000256" key="1">
    <source>
        <dbReference type="SAM" id="MobiDB-lite"/>
    </source>
</evidence>
<feature type="region of interest" description="Disordered" evidence="1">
    <location>
        <begin position="1"/>
        <end position="41"/>
    </location>
</feature>
<dbReference type="PANTHER" id="PTHR39465:SF1">
    <property type="entry name" value="DNA LIGASE D 3'-PHOSPHOESTERASE DOMAIN-CONTAINING PROTEIN"/>
    <property type="match status" value="1"/>
</dbReference>
<gene>
    <name evidence="3" type="ORF">SEPMUDRAFT_62200</name>
</gene>
<proteinExistence type="predicted"/>
<feature type="compositionally biased region" description="Basic and acidic residues" evidence="1">
    <location>
        <begin position="241"/>
        <end position="250"/>
    </location>
</feature>